<evidence type="ECO:0000256" key="7">
    <source>
        <dbReference type="ARBA" id="ARBA00022843"/>
    </source>
</evidence>
<dbReference type="InterPro" id="IPR058542">
    <property type="entry name" value="IQ_SCN5A_C"/>
</dbReference>
<keyword evidence="10 18" id="KW-0915">Sodium</keyword>
<feature type="region of interest" description="Disordered" evidence="19">
    <location>
        <begin position="828"/>
        <end position="862"/>
    </location>
</feature>
<feature type="transmembrane region" description="Helical" evidence="18">
    <location>
        <begin position="1446"/>
        <end position="1471"/>
    </location>
</feature>
<dbReference type="Gene3D" id="1.20.120.350">
    <property type="entry name" value="Voltage-gated potassium channels. Chain C"/>
    <property type="match status" value="4"/>
</dbReference>
<dbReference type="FunFam" id="1.20.120.350:FF:000002">
    <property type="entry name" value="Sodium channel protein"/>
    <property type="match status" value="1"/>
</dbReference>
<evidence type="ECO:0000259" key="21">
    <source>
        <dbReference type="Pfam" id="PF06512"/>
    </source>
</evidence>
<dbReference type="Gene3D" id="1.10.238.10">
    <property type="entry name" value="EF-hand"/>
    <property type="match status" value="1"/>
</dbReference>
<keyword evidence="9 18" id="KW-1133">Transmembrane helix</keyword>
<feature type="transmembrane region" description="Helical" evidence="18">
    <location>
        <begin position="906"/>
        <end position="924"/>
    </location>
</feature>
<dbReference type="Gene3D" id="1.10.287.70">
    <property type="match status" value="4"/>
</dbReference>
<comment type="subcellular location">
    <subcellularLocation>
        <location evidence="1 18">Cell membrane</location>
        <topology evidence="1 18">Multi-pass membrane protein</topology>
    </subcellularLocation>
</comment>
<keyword evidence="12 18" id="KW-0472">Membrane</keyword>
<dbReference type="InterPro" id="IPR010526">
    <property type="entry name" value="Na_trans_assoc_dom"/>
</dbReference>
<dbReference type="Pfam" id="PF24609">
    <property type="entry name" value="IQ_SCN5A_C"/>
    <property type="match status" value="1"/>
</dbReference>
<comment type="caution">
    <text evidence="18">Lacks conserved residue(s) required for the propagation of feature annotation.</text>
</comment>
<keyword evidence="2 18" id="KW-0813">Transport</keyword>
<evidence type="ECO:0000256" key="11">
    <source>
        <dbReference type="ARBA" id="ARBA00023065"/>
    </source>
</evidence>
<evidence type="ECO:0000256" key="17">
    <source>
        <dbReference type="ARBA" id="ARBA00036239"/>
    </source>
</evidence>
<keyword evidence="8 18" id="KW-0851">Voltage-gated channel</keyword>
<dbReference type="FunFam" id="1.20.120.350:FF:000005">
    <property type="entry name" value="Sodium channel protein"/>
    <property type="match status" value="1"/>
</dbReference>
<comment type="similarity">
    <text evidence="18">Belongs to the sodium channel (TC 1.A.1.10) family.</text>
</comment>
<feature type="compositionally biased region" description="Basic and acidic residues" evidence="19">
    <location>
        <begin position="492"/>
        <end position="508"/>
    </location>
</feature>
<feature type="transmembrane region" description="Helical" evidence="18">
    <location>
        <begin position="414"/>
        <end position="441"/>
    </location>
</feature>
<feature type="transmembrane region" description="Helical" evidence="18">
    <location>
        <begin position="225"/>
        <end position="246"/>
    </location>
</feature>
<dbReference type="FunFam" id="1.20.120.350:FF:000004">
    <property type="entry name" value="Sodium channel protein"/>
    <property type="match status" value="1"/>
</dbReference>
<dbReference type="PRINTS" id="PR00170">
    <property type="entry name" value="NACHANNEL"/>
</dbReference>
<keyword evidence="6" id="KW-0677">Repeat</keyword>
<dbReference type="InterPro" id="IPR043203">
    <property type="entry name" value="VGCC_Ca_Na"/>
</dbReference>
<reference evidence="23" key="1">
    <citation type="submission" date="2025-08" db="UniProtKB">
        <authorList>
            <consortium name="Ensembl"/>
        </authorList>
    </citation>
    <scope>IDENTIFICATION</scope>
</reference>
<dbReference type="Pfam" id="PF00520">
    <property type="entry name" value="Ion_trans"/>
    <property type="match status" value="4"/>
</dbReference>
<keyword evidence="5 18" id="KW-0812">Transmembrane</keyword>
<feature type="compositionally biased region" description="Basic and acidic residues" evidence="19">
    <location>
        <begin position="466"/>
        <end position="482"/>
    </location>
</feature>
<dbReference type="InterPro" id="IPR027359">
    <property type="entry name" value="Volt_channel_dom_sf"/>
</dbReference>
<dbReference type="FunFam" id="1.20.5.1190:FF:000001">
    <property type="entry name" value="Sodium channel protein"/>
    <property type="match status" value="1"/>
</dbReference>
<evidence type="ECO:0000256" key="14">
    <source>
        <dbReference type="ARBA" id="ARBA00023180"/>
    </source>
</evidence>
<keyword evidence="15 18" id="KW-0739">Sodium transport</keyword>
<reference evidence="23" key="2">
    <citation type="submission" date="2025-09" db="UniProtKB">
        <authorList>
            <consortium name="Ensembl"/>
        </authorList>
    </citation>
    <scope>IDENTIFICATION</scope>
</reference>
<dbReference type="GO" id="GO:0086010">
    <property type="term" value="P:membrane depolarization during action potential"/>
    <property type="evidence" value="ECO:0007669"/>
    <property type="project" value="TreeGrafter"/>
</dbReference>
<feature type="region of interest" description="Disordered" evidence="19">
    <location>
        <begin position="531"/>
        <end position="551"/>
    </location>
</feature>
<sequence length="1699" mass="192903">MAGLPHIPGPEHLRPFTPASLAAIEQRIAEAEALKVKRQHVELPEEEEIKPSSDLEAGKNLPLIYGDPPLELIGTPLEDLDPFYKDKKTFIVLNKGKSIFRFSATPALYLLGPFHPIRRGAIKVLIHSYPYLLMVIMITILTNCVFMTLSNPPAWSKNVEYTFTGIYTFESLIKILSRGFCIDSFTFLRDPWNWLDFMVISMAYITEFVDLGNISALRTFRVLRALKTITVIPGLKTIVGALIQSVKKLSDVMILTVFCLSVFALIGLQLFMGNLRQKCVRWPPLNDTLLEDLGLDNNTLANATLYSNFTDGITSNFTSNFTGNSTFDFEAYINDEANFYFLDGALDALLCGNSSDAGKCPEGYQCMKAGRNPNYGYTSYDTFSWAFLALFRLMTQDFWENLFQLTLRSAGKTYMIFFVVVIFLGSFYLINLILAVVAMAYAEQNDATMLEEQQKEEEFQQLMEQLKKHQEEQEKMLQDRRSSSSSLPSSTAEKERDSDLNSDQDKAKNCNGQVVPKVVLERSATVIDFNPTNEPEKSDHNHLTVGNQDGPGLEKRVGSAISVISNAMEELEEAHQKCPPWWYKFAHTFLVWNCCPLWLKLKEFVKLVVMDPFVDLGITICIVLNTLFMAMEHYPMTEEFENVLSVGNLVFTGIFTAEMVLKLIALDPYEYFQQGWNIFDSIIVTLSLVELGLANVQGLSVLRSFRLLRVFKLAKSWPTLNMLIKIIGNSVGALGNLTLVLAIIVFIFAVVGMQLFGKSYIECVCKISLDCFLLLSAPLDLAEWCLGKQPPSKGVPPASSPSSAWSLWGQEELEDHQRHLNPPLPLQNPLSSDNASSLCSTVDYKPPPPEEEEVAEEAEASNEPEDCFTQACVKRFPCLYVDITSDRGKVWWNIRKTCFRIVEHDWFETFIVFMILLSSGALAFEDIYIEQRKVIRTILEYADKVFSYIFVIEMLLKWVAYGFKVYFTNAWCWLDFLIVDVSIISLTANWLGYSELGAIKSLRTLRALRPLRALSRFEGMRVVVNALLGAIPSIMNVLLVCLIFWLIFSIMGVNLFAGKYYRCINTTSEEVFDISVVNNRSDCMALLHTNEVRWVNVKVNFDNVGLGYLSLLQVATFKGWMDIMYAAVDSREIEEQPVYEINIYMYIYFVIFIIFGAFFTLNLFIGVIIDNFNQQKKKISKDIFMTEEQKKYYNAMKKLGSKKPQKPIPRPSNKFQGMVFDFVTKQVFDITIMILICLNMVTMMVETDDQSELKTSVLYKINLIFIVIFTGECVLKMFALRYYYFTIGWNIFDFVVVILSILGIVLSDIIEKYFVSPTLFRVIRLARIGRVLRLIRGAKGIRTLLFALMMSLPALFNIGLLLFLVMFIYSIFGMSNFAYVKKEAGIDDMFNFETFGNSIICLFQITTSAGWDGLLSPILNSGPPDCDPDLENPGSSVKGNCGNPSIGIFFFCSYIIISFLIVVNMYIAIILENFNVATEESSEPLCEDDFEMFYEIWEKFDPDATQFIAYSTLSDFVDTLQEPLKIPKPNKIKLITMDLPMVAGDKIHCLDILFALTKEVLGDSGEMDALKATMEEKFMAANPSKVSYEPITTTLKRKHEEVCATKIQRAFRRYLLRRSVKQASYMYRHSKDEDALREDAPEKEGLIATKMHEMYGNSGTDVETAPAFDLAPVPSSETQDAPGEAKAWDKERIVKESLV</sequence>
<dbReference type="Ensembl" id="ENSSOCT00000018555.1">
    <property type="protein sequence ID" value="ENSSOCP00000018089.1"/>
    <property type="gene ID" value="ENSSOCG00000013562.1"/>
</dbReference>
<evidence type="ECO:0000256" key="3">
    <source>
        <dbReference type="ARBA" id="ARBA00022461"/>
    </source>
</evidence>
<keyword evidence="24" id="KW-1185">Reference proteome</keyword>
<evidence type="ECO:0000256" key="15">
    <source>
        <dbReference type="ARBA" id="ARBA00023201"/>
    </source>
</evidence>
<evidence type="ECO:0000313" key="23">
    <source>
        <dbReference type="Ensembl" id="ENSSOCP00000018089.1"/>
    </source>
</evidence>
<dbReference type="PROSITE" id="PS50096">
    <property type="entry name" value="IQ"/>
    <property type="match status" value="1"/>
</dbReference>
<feature type="compositionally biased region" description="Polar residues" evidence="19">
    <location>
        <begin position="831"/>
        <end position="840"/>
    </location>
</feature>
<dbReference type="FunFam" id="1.20.120.350:FF:000003">
    <property type="entry name" value="Voltage-dependent sodium channel"/>
    <property type="match status" value="1"/>
</dbReference>
<evidence type="ECO:0000259" key="20">
    <source>
        <dbReference type="Pfam" id="PF00520"/>
    </source>
</evidence>
<dbReference type="SMART" id="SM00015">
    <property type="entry name" value="IQ"/>
    <property type="match status" value="1"/>
</dbReference>
<dbReference type="PANTHER" id="PTHR10037">
    <property type="entry name" value="VOLTAGE-GATED CATION CHANNEL CALCIUM AND SODIUM"/>
    <property type="match status" value="1"/>
</dbReference>
<evidence type="ECO:0000259" key="22">
    <source>
        <dbReference type="Pfam" id="PF24609"/>
    </source>
</evidence>
<feature type="transmembrane region" description="Helical" evidence="18">
    <location>
        <begin position="1282"/>
        <end position="1307"/>
    </location>
</feature>
<keyword evidence="7" id="KW-0832">Ubl conjugation</keyword>
<evidence type="ECO:0000256" key="13">
    <source>
        <dbReference type="ARBA" id="ARBA00023157"/>
    </source>
</evidence>
<dbReference type="GO" id="GO:0005248">
    <property type="term" value="F:voltage-gated sodium channel activity"/>
    <property type="evidence" value="ECO:0007669"/>
    <property type="project" value="InterPro"/>
</dbReference>
<name>A0A8D0FQD6_STROC</name>
<dbReference type="InterPro" id="IPR000048">
    <property type="entry name" value="IQ_motif_EF-hand-BS"/>
</dbReference>
<dbReference type="Pfam" id="PF06512">
    <property type="entry name" value="Na_trans_assoc"/>
    <property type="match status" value="1"/>
</dbReference>
<feature type="transmembrane region" description="Helical" evidence="18">
    <location>
        <begin position="252"/>
        <end position="272"/>
    </location>
</feature>
<evidence type="ECO:0000256" key="9">
    <source>
        <dbReference type="ARBA" id="ARBA00022989"/>
    </source>
</evidence>
<accession>A0A8D0FQD6</accession>
<feature type="domain" description="Ion transport" evidence="20">
    <location>
        <begin position="612"/>
        <end position="762"/>
    </location>
</feature>
<organism evidence="23 24">
    <name type="scientific">Strix occidentalis caurina</name>
    <name type="common">northern spotted owl</name>
    <dbReference type="NCBI Taxonomy" id="311401"/>
    <lineage>
        <taxon>Eukaryota</taxon>
        <taxon>Metazoa</taxon>
        <taxon>Chordata</taxon>
        <taxon>Craniata</taxon>
        <taxon>Vertebrata</taxon>
        <taxon>Euteleostomi</taxon>
        <taxon>Archelosauria</taxon>
        <taxon>Archosauria</taxon>
        <taxon>Dinosauria</taxon>
        <taxon>Saurischia</taxon>
        <taxon>Theropoda</taxon>
        <taxon>Coelurosauria</taxon>
        <taxon>Aves</taxon>
        <taxon>Neognathae</taxon>
        <taxon>Neoaves</taxon>
        <taxon>Telluraves</taxon>
        <taxon>Strigiformes</taxon>
        <taxon>Strigidae</taxon>
        <taxon>Strix</taxon>
    </lineage>
</organism>
<dbReference type="GO" id="GO:0019228">
    <property type="term" value="P:neuronal action potential"/>
    <property type="evidence" value="ECO:0007669"/>
    <property type="project" value="TreeGrafter"/>
</dbReference>
<feature type="transmembrane region" description="Helical" evidence="18">
    <location>
        <begin position="1022"/>
        <end position="1048"/>
    </location>
</feature>
<dbReference type="InterPro" id="IPR044564">
    <property type="entry name" value="Na_chnl_inactivation_gate"/>
</dbReference>
<feature type="domain" description="Ion transport" evidence="20">
    <location>
        <begin position="129"/>
        <end position="448"/>
    </location>
</feature>
<dbReference type="InterPro" id="IPR005821">
    <property type="entry name" value="Ion_trans_dom"/>
</dbReference>
<keyword evidence="11 18" id="KW-0406">Ion transport</keyword>
<dbReference type="CDD" id="cd13433">
    <property type="entry name" value="Na_channel_gate"/>
    <property type="match status" value="1"/>
</dbReference>
<dbReference type="InterPro" id="IPR001696">
    <property type="entry name" value="Na_channel_asu"/>
</dbReference>
<feature type="transmembrane region" description="Helical" evidence="18">
    <location>
        <begin position="128"/>
        <end position="149"/>
    </location>
</feature>
<comment type="catalytic activity">
    <reaction evidence="17">
        <text>Na(+)(in) = Na(+)(out)</text>
        <dbReference type="Rhea" id="RHEA:34963"/>
        <dbReference type="ChEBI" id="CHEBI:29101"/>
    </reaction>
</comment>
<feature type="transmembrane region" description="Helical" evidence="18">
    <location>
        <begin position="613"/>
        <end position="631"/>
    </location>
</feature>
<dbReference type="FunFam" id="1.10.238.10:FF:000002">
    <property type="entry name" value="Sodium channel protein"/>
    <property type="match status" value="1"/>
</dbReference>
<dbReference type="GO" id="GO:0001518">
    <property type="term" value="C:voltage-gated sodium channel complex"/>
    <property type="evidence" value="ECO:0007669"/>
    <property type="project" value="UniProtKB-UniRule"/>
</dbReference>
<feature type="region of interest" description="Disordered" evidence="19">
    <location>
        <begin position="466"/>
        <end position="509"/>
    </location>
</feature>
<dbReference type="SUPFAM" id="SSF81324">
    <property type="entry name" value="Voltage-gated potassium channels"/>
    <property type="match status" value="4"/>
</dbReference>
<protein>
    <recommendedName>
        <fullName evidence="18">Sodium channel protein</fullName>
    </recommendedName>
</protein>
<feature type="transmembrane region" description="Helical" evidence="18">
    <location>
        <begin position="643"/>
        <end position="666"/>
    </location>
</feature>
<evidence type="ECO:0000256" key="5">
    <source>
        <dbReference type="ARBA" id="ARBA00022692"/>
    </source>
</evidence>
<evidence type="ECO:0000256" key="18">
    <source>
        <dbReference type="RuleBase" id="RU361132"/>
    </source>
</evidence>
<feature type="domain" description="Sodium ion transport-associated" evidence="21">
    <location>
        <begin position="830"/>
        <end position="900"/>
    </location>
</feature>
<feature type="transmembrane region" description="Helical" evidence="18">
    <location>
        <begin position="1143"/>
        <end position="1169"/>
    </location>
</feature>
<evidence type="ECO:0000256" key="12">
    <source>
        <dbReference type="ARBA" id="ARBA00023136"/>
    </source>
</evidence>
<keyword evidence="3 18" id="KW-0894">Sodium channel</keyword>
<feature type="transmembrane region" description="Helical" evidence="18">
    <location>
        <begin position="723"/>
        <end position="756"/>
    </location>
</feature>
<evidence type="ECO:0000313" key="24">
    <source>
        <dbReference type="Proteomes" id="UP000694551"/>
    </source>
</evidence>
<feature type="transmembrane region" description="Helical" evidence="18">
    <location>
        <begin position="377"/>
        <end position="394"/>
    </location>
</feature>
<evidence type="ECO:0000256" key="16">
    <source>
        <dbReference type="ARBA" id="ARBA00023303"/>
    </source>
</evidence>
<feature type="transmembrane region" description="Helical" evidence="18">
    <location>
        <begin position="194"/>
        <end position="213"/>
    </location>
</feature>
<keyword evidence="4" id="KW-1003">Cell membrane</keyword>
<evidence type="ECO:0000256" key="4">
    <source>
        <dbReference type="ARBA" id="ARBA00022475"/>
    </source>
</evidence>
<feature type="domain" description="Ion transport" evidence="20">
    <location>
        <begin position="904"/>
        <end position="1178"/>
    </location>
</feature>
<evidence type="ECO:0000256" key="8">
    <source>
        <dbReference type="ARBA" id="ARBA00022882"/>
    </source>
</evidence>
<comment type="function">
    <text evidence="18">Mediates the voltage-dependent sodium ion permeability of excitable membranes. Assuming opened or closed conformations in response to the voltage difference across the membrane, the protein forms a sodium-selective channel through which Na(+) ions may pass in accordance with their electrochemical gradient.</text>
</comment>
<dbReference type="FunFam" id="1.10.287.70:FF:000001">
    <property type="entry name" value="Sodium channel protein"/>
    <property type="match status" value="1"/>
</dbReference>
<proteinExistence type="inferred from homology"/>
<evidence type="ECO:0000256" key="1">
    <source>
        <dbReference type="ARBA" id="ARBA00004651"/>
    </source>
</evidence>
<feature type="transmembrane region" description="Helical" evidence="18">
    <location>
        <begin position="1257"/>
        <end position="1275"/>
    </location>
</feature>
<dbReference type="PANTHER" id="PTHR10037:SF223">
    <property type="entry name" value="SODIUM CHANNEL PROTEIN TYPE 4 SUBUNIT ALPHA"/>
    <property type="match status" value="1"/>
</dbReference>
<feature type="transmembrane region" description="Helical" evidence="18">
    <location>
        <begin position="945"/>
        <end position="967"/>
    </location>
</feature>
<feature type="transmembrane region" description="Helical" evidence="18">
    <location>
        <begin position="973"/>
        <end position="993"/>
    </location>
</feature>
<feature type="transmembrane region" description="Helical" evidence="18">
    <location>
        <begin position="1227"/>
        <end position="1245"/>
    </location>
</feature>
<dbReference type="Proteomes" id="UP000694551">
    <property type="component" value="Unplaced"/>
</dbReference>
<evidence type="ECO:0000256" key="6">
    <source>
        <dbReference type="ARBA" id="ARBA00022737"/>
    </source>
</evidence>
<feature type="compositionally biased region" description="Acidic residues" evidence="19">
    <location>
        <begin position="849"/>
        <end position="862"/>
    </location>
</feature>
<evidence type="ECO:0000256" key="19">
    <source>
        <dbReference type="SAM" id="MobiDB-lite"/>
    </source>
</evidence>
<keyword evidence="14" id="KW-0325">Glycoprotein</keyword>
<feature type="domain" description="SCN5A-like C-terminal IQ motif" evidence="22">
    <location>
        <begin position="1593"/>
        <end position="1626"/>
    </location>
</feature>
<feature type="domain" description="Ion transport" evidence="20">
    <location>
        <begin position="1226"/>
        <end position="1481"/>
    </location>
</feature>
<feature type="transmembrane region" description="Helical" evidence="18">
    <location>
        <begin position="1344"/>
        <end position="1372"/>
    </location>
</feature>
<evidence type="ECO:0000256" key="10">
    <source>
        <dbReference type="ARBA" id="ARBA00023053"/>
    </source>
</evidence>
<keyword evidence="13" id="KW-1015">Disulfide bond</keyword>
<dbReference type="Gene3D" id="1.20.5.1190">
    <property type="entry name" value="iswi atpase"/>
    <property type="match status" value="1"/>
</dbReference>
<evidence type="ECO:0000256" key="2">
    <source>
        <dbReference type="ARBA" id="ARBA00022448"/>
    </source>
</evidence>
<keyword evidence="16 18" id="KW-0407">Ion channel</keyword>